<keyword evidence="4" id="KW-1185">Reference proteome</keyword>
<dbReference type="RefSeq" id="WP_137644992.1">
    <property type="nucleotide sequence ID" value="NZ_BAABRM010000010.1"/>
</dbReference>
<dbReference type="Proteomes" id="UP001589855">
    <property type="component" value="Unassembled WGS sequence"/>
</dbReference>
<evidence type="ECO:0000313" key="4">
    <source>
        <dbReference type="Proteomes" id="UP001589855"/>
    </source>
</evidence>
<gene>
    <name evidence="3" type="ORF">ACFFGS_09955</name>
</gene>
<evidence type="ECO:0000256" key="1">
    <source>
        <dbReference type="SAM" id="Phobius"/>
    </source>
</evidence>
<feature type="domain" description="Zinc-ribbon" evidence="2">
    <location>
        <begin position="2"/>
        <end position="24"/>
    </location>
</feature>
<evidence type="ECO:0000313" key="3">
    <source>
        <dbReference type="EMBL" id="MFC0424442.1"/>
    </source>
</evidence>
<feature type="transmembrane region" description="Helical" evidence="1">
    <location>
        <begin position="66"/>
        <end position="84"/>
    </location>
</feature>
<name>A0ABV6K4R8_9LACO</name>
<accession>A0ABV6K4R8</accession>
<evidence type="ECO:0000259" key="2">
    <source>
        <dbReference type="Pfam" id="PF13240"/>
    </source>
</evidence>
<organism evidence="3 4">
    <name type="scientific">Lactiplantibacillus plajomi</name>
    <dbReference type="NCBI Taxonomy" id="1457217"/>
    <lineage>
        <taxon>Bacteria</taxon>
        <taxon>Bacillati</taxon>
        <taxon>Bacillota</taxon>
        <taxon>Bacilli</taxon>
        <taxon>Lactobacillales</taxon>
        <taxon>Lactobacillaceae</taxon>
        <taxon>Lactiplantibacillus</taxon>
    </lineage>
</organism>
<dbReference type="Pfam" id="PF13240">
    <property type="entry name" value="Zn_Ribbon_1"/>
    <property type="match status" value="1"/>
</dbReference>
<protein>
    <submittedName>
        <fullName evidence="3">Zinc-ribbon domain-containing protein</fullName>
    </submittedName>
</protein>
<reference evidence="3 4" key="1">
    <citation type="submission" date="2024-09" db="EMBL/GenBank/DDBJ databases">
        <authorList>
            <person name="Sun Q."/>
            <person name="Mori K."/>
        </authorList>
    </citation>
    <scope>NUCLEOTIDE SEQUENCE [LARGE SCALE GENOMIC DNA]</scope>
    <source>
        <strain evidence="3 4">TBRC 4575</strain>
    </source>
</reference>
<comment type="caution">
    <text evidence="3">The sequence shown here is derived from an EMBL/GenBank/DDBJ whole genome shotgun (WGS) entry which is preliminary data.</text>
</comment>
<keyword evidence="1" id="KW-1133">Transmembrane helix</keyword>
<sequence length="212" mass="23445">MFCPNCGKQVPENTKFCPYCGAALQSTAGTAPQPAQAVTPTSTPLQKRSNWVTSAKNWYRGLQRPWLVWVLAVVIVVAIGGLGYRSQSMKVQATKQSPWVLTTKNGLKNDGSGVKIQFEKSGRLLMTSGDSEVTNFKESLADTVADSGSWTGDHKKLTLNINQDGNRYQYTFTKMNKTKETIGGQQYKGYFVQVDMTANKSTVSQNMYLLHQ</sequence>
<dbReference type="InterPro" id="IPR026870">
    <property type="entry name" value="Zinc_ribbon_dom"/>
</dbReference>
<keyword evidence="1" id="KW-0812">Transmembrane</keyword>
<keyword evidence="1" id="KW-0472">Membrane</keyword>
<proteinExistence type="predicted"/>
<dbReference type="EMBL" id="JBHLUK010000071">
    <property type="protein sequence ID" value="MFC0424442.1"/>
    <property type="molecule type" value="Genomic_DNA"/>
</dbReference>